<dbReference type="Gene3D" id="2.60.40.1230">
    <property type="match status" value="1"/>
</dbReference>
<dbReference type="Proteomes" id="UP000272942">
    <property type="component" value="Unassembled WGS sequence"/>
</dbReference>
<evidence type="ECO:0000256" key="3">
    <source>
        <dbReference type="ARBA" id="ARBA00022927"/>
    </source>
</evidence>
<keyword evidence="4" id="KW-0333">Golgi apparatus</keyword>
<evidence type="ECO:0000313" key="7">
    <source>
        <dbReference type="Proteomes" id="UP000272942"/>
    </source>
</evidence>
<dbReference type="Pfam" id="PF02883">
    <property type="entry name" value="Alpha_adaptinC2"/>
    <property type="match status" value="1"/>
</dbReference>
<dbReference type="AlphaFoldDB" id="A0A183B8S4"/>
<dbReference type="EMBL" id="UZAN01061167">
    <property type="protein sequence ID" value="VDP92881.1"/>
    <property type="molecule type" value="Genomic_DNA"/>
</dbReference>
<dbReference type="WBParaSite" id="ECPE_0001564901-mRNA-1">
    <property type="protein sequence ID" value="ECPE_0001564901-mRNA-1"/>
    <property type="gene ID" value="ECPE_0001564901"/>
</dbReference>
<keyword evidence="7" id="KW-1185">Reference proteome</keyword>
<evidence type="ECO:0000256" key="1">
    <source>
        <dbReference type="ARBA" id="ARBA00004555"/>
    </source>
</evidence>
<gene>
    <name evidence="6" type="ORF">ECPE_LOCUS15609</name>
</gene>
<dbReference type="PROSITE" id="PS50180">
    <property type="entry name" value="GAE"/>
    <property type="match status" value="1"/>
</dbReference>
<feature type="domain" description="GAE" evidence="5">
    <location>
        <begin position="1"/>
        <end position="92"/>
    </location>
</feature>
<dbReference type="SMART" id="SM00809">
    <property type="entry name" value="Alpha_adaptinC2"/>
    <property type="match status" value="1"/>
</dbReference>
<evidence type="ECO:0000256" key="2">
    <source>
        <dbReference type="ARBA" id="ARBA00022448"/>
    </source>
</evidence>
<dbReference type="OrthoDB" id="447025at2759"/>
<dbReference type="InterPro" id="IPR008153">
    <property type="entry name" value="GAE_dom"/>
</dbReference>
<dbReference type="SUPFAM" id="SSF49348">
    <property type="entry name" value="Clathrin adaptor appendage domain"/>
    <property type="match status" value="1"/>
</dbReference>
<reference evidence="6 7" key="2">
    <citation type="submission" date="2018-11" db="EMBL/GenBank/DDBJ databases">
        <authorList>
            <consortium name="Pathogen Informatics"/>
        </authorList>
    </citation>
    <scope>NUCLEOTIDE SEQUENCE [LARGE SCALE GENOMIC DNA]</scope>
    <source>
        <strain evidence="6 7">Egypt</strain>
    </source>
</reference>
<evidence type="ECO:0000313" key="8">
    <source>
        <dbReference type="WBParaSite" id="ECPE_0001564901-mRNA-1"/>
    </source>
</evidence>
<keyword evidence="3" id="KW-0653">Protein transport</keyword>
<evidence type="ECO:0000259" key="5">
    <source>
        <dbReference type="PROSITE" id="PS50180"/>
    </source>
</evidence>
<evidence type="ECO:0000313" key="6">
    <source>
        <dbReference type="EMBL" id="VDP92881.1"/>
    </source>
</evidence>
<dbReference type="GO" id="GO:0016192">
    <property type="term" value="P:vesicle-mediated transport"/>
    <property type="evidence" value="ECO:0007669"/>
    <property type="project" value="InterPro"/>
</dbReference>
<dbReference type="InterPro" id="IPR008152">
    <property type="entry name" value="Clathrin_a/b/g-adaptin_app_Ig"/>
</dbReference>
<comment type="subcellular location">
    <subcellularLocation>
        <location evidence="1">Golgi apparatus</location>
    </subcellularLocation>
</comment>
<reference evidence="8" key="1">
    <citation type="submission" date="2016-06" db="UniProtKB">
        <authorList>
            <consortium name="WormBaseParasite"/>
        </authorList>
    </citation>
    <scope>IDENTIFICATION</scope>
</reference>
<protein>
    <submittedName>
        <fullName evidence="8">GAE domain-containing protein</fullName>
    </submittedName>
</protein>
<accession>A0A183B8S4</accession>
<sequence>MMTVYEANGLKIIFEFDPAEKHADGSRGPINIRLVASATNSTTPIDAFEFQAAVPKSCQLQLLPPSGTCTRFNGPPITQLLKLTTPPKVSCF</sequence>
<evidence type="ECO:0000256" key="4">
    <source>
        <dbReference type="ARBA" id="ARBA00023034"/>
    </source>
</evidence>
<name>A0A183B8S4_9TREM</name>
<dbReference type="InterPro" id="IPR013041">
    <property type="entry name" value="Clathrin_app_Ig-like_sf"/>
</dbReference>
<dbReference type="GO" id="GO:0005794">
    <property type="term" value="C:Golgi apparatus"/>
    <property type="evidence" value="ECO:0007669"/>
    <property type="project" value="UniProtKB-SubCell"/>
</dbReference>
<keyword evidence="2" id="KW-0813">Transport</keyword>
<proteinExistence type="predicted"/>
<organism evidence="8">
    <name type="scientific">Echinostoma caproni</name>
    <dbReference type="NCBI Taxonomy" id="27848"/>
    <lineage>
        <taxon>Eukaryota</taxon>
        <taxon>Metazoa</taxon>
        <taxon>Spiralia</taxon>
        <taxon>Lophotrochozoa</taxon>
        <taxon>Platyhelminthes</taxon>
        <taxon>Trematoda</taxon>
        <taxon>Digenea</taxon>
        <taxon>Plagiorchiida</taxon>
        <taxon>Echinostomata</taxon>
        <taxon>Echinostomatoidea</taxon>
        <taxon>Echinostomatidae</taxon>
        <taxon>Echinostoma</taxon>
    </lineage>
</organism>
<dbReference type="GO" id="GO:0006886">
    <property type="term" value="P:intracellular protein transport"/>
    <property type="evidence" value="ECO:0007669"/>
    <property type="project" value="InterPro"/>
</dbReference>